<feature type="region of interest" description="Disordered" evidence="1">
    <location>
        <begin position="310"/>
        <end position="330"/>
    </location>
</feature>
<evidence type="ECO:0000256" key="1">
    <source>
        <dbReference type="SAM" id="MobiDB-lite"/>
    </source>
</evidence>
<dbReference type="EMBL" id="CP109135">
    <property type="protein sequence ID" value="WSD17159.1"/>
    <property type="molecule type" value="Genomic_DNA"/>
</dbReference>
<reference evidence="2 3" key="1">
    <citation type="submission" date="2022-10" db="EMBL/GenBank/DDBJ databases">
        <title>The complete genomes of actinobacterial strains from the NBC collection.</title>
        <authorList>
            <person name="Joergensen T.S."/>
            <person name="Alvarez Arevalo M."/>
            <person name="Sterndorff E.B."/>
            <person name="Faurdal D."/>
            <person name="Vuksanovic O."/>
            <person name="Mourched A.-S."/>
            <person name="Charusanti P."/>
            <person name="Shaw S."/>
            <person name="Blin K."/>
            <person name="Weber T."/>
        </authorList>
    </citation>
    <scope>NUCLEOTIDE SEQUENCE [LARGE SCALE GENOMIC DNA]</scope>
    <source>
        <strain evidence="2 3">NBC 01752</strain>
    </source>
</reference>
<name>A0ABZ1HEX6_STRPH</name>
<dbReference type="Proteomes" id="UP001340816">
    <property type="component" value="Chromosome"/>
</dbReference>
<dbReference type="RefSeq" id="WP_326760441.1">
    <property type="nucleotide sequence ID" value="NZ_CP109135.1"/>
</dbReference>
<accession>A0ABZ1HEX6</accession>
<proteinExistence type="predicted"/>
<evidence type="ECO:0000313" key="3">
    <source>
        <dbReference type="Proteomes" id="UP001340816"/>
    </source>
</evidence>
<sequence length="330" mass="36218">MEPDYWQPDPGETLLARTPVTFASGAAMRVRGKRWFRDTERNDIQGELSELAGWPEGPVHRVRSSGGALGLNVLKGGAITVGVVIMAALSSAGGNVGGGVRGSGSGTTRDRADEVEDFPVMWAAPGTIARTLPWQLDPGRCKQKHYRTHAILTDRRLLIVGLPFAEKRREIVKDEVLWETPRSAIGTVERRDFKDGDDVKVVFTDGSWCRLTCFRRECLTRHIIDQPDLVPLDSLTRAQRSTAEAFAAAHAPDAGPPLITRNPCGCYRVAALAPSTADGFFGISDRSMVMDADGTEVDLLKQHWEDFSPESQEELRRLHHRPPSGVVSAK</sequence>
<gene>
    <name evidence="2" type="ORF">OHB35_30140</name>
</gene>
<keyword evidence="3" id="KW-1185">Reference proteome</keyword>
<protein>
    <submittedName>
        <fullName evidence="2">Uncharacterized protein</fullName>
    </submittedName>
</protein>
<organism evidence="2 3">
    <name type="scientific">Streptomyces phaeochromogenes</name>
    <dbReference type="NCBI Taxonomy" id="1923"/>
    <lineage>
        <taxon>Bacteria</taxon>
        <taxon>Bacillati</taxon>
        <taxon>Actinomycetota</taxon>
        <taxon>Actinomycetes</taxon>
        <taxon>Kitasatosporales</taxon>
        <taxon>Streptomycetaceae</taxon>
        <taxon>Streptomyces</taxon>
        <taxon>Streptomyces phaeochromogenes group</taxon>
    </lineage>
</organism>
<evidence type="ECO:0000313" key="2">
    <source>
        <dbReference type="EMBL" id="WSD17159.1"/>
    </source>
</evidence>